<keyword evidence="7" id="KW-1133">Transmembrane helix</keyword>
<evidence type="ECO:0000256" key="4">
    <source>
        <dbReference type="ARBA" id="ARBA00022737"/>
    </source>
</evidence>
<dbReference type="OrthoDB" id="1738954at2759"/>
<dbReference type="EMBL" id="CAHIKZ030002768">
    <property type="protein sequence ID" value="CAE1291825.1"/>
    <property type="molecule type" value="Genomic_DNA"/>
</dbReference>
<evidence type="ECO:0000256" key="3">
    <source>
        <dbReference type="ARBA" id="ARBA00022490"/>
    </source>
</evidence>
<dbReference type="Gene3D" id="3.10.20.230">
    <property type="entry name" value="Doublecortin domain"/>
    <property type="match status" value="2"/>
</dbReference>
<evidence type="ECO:0000259" key="8">
    <source>
        <dbReference type="PROSITE" id="PS50309"/>
    </source>
</evidence>
<keyword evidence="4" id="KW-0677">Repeat</keyword>
<feature type="transmembrane region" description="Helical" evidence="7">
    <location>
        <begin position="42"/>
        <end position="66"/>
    </location>
</feature>
<accession>A0A812D822</accession>
<proteinExistence type="predicted"/>
<dbReference type="EC" id="2.7.11.1" evidence="9"/>
<keyword evidence="5" id="KW-0966">Cell projection</keyword>
<dbReference type="GO" id="GO:0005930">
    <property type="term" value="C:axoneme"/>
    <property type="evidence" value="ECO:0007669"/>
    <property type="project" value="TreeGrafter"/>
</dbReference>
<name>A0A812D822_ACAPH</name>
<keyword evidence="7" id="KW-0472">Membrane</keyword>
<keyword evidence="7" id="KW-0812">Transmembrane</keyword>
<feature type="transmembrane region" description="Helical" evidence="7">
    <location>
        <begin position="474"/>
        <end position="491"/>
    </location>
</feature>
<gene>
    <name evidence="9" type="ORF">SPHA_48946</name>
</gene>
<dbReference type="PANTHER" id="PTHR23005">
    <property type="entry name" value="RETINITIS PIGMENTOSA 1 PROTEIN"/>
    <property type="match status" value="1"/>
</dbReference>
<dbReference type="GO" id="GO:0043005">
    <property type="term" value="C:neuron projection"/>
    <property type="evidence" value="ECO:0007669"/>
    <property type="project" value="UniProtKB-ARBA"/>
</dbReference>
<dbReference type="SUPFAM" id="SSF89837">
    <property type="entry name" value="Doublecortin (DC)"/>
    <property type="match status" value="2"/>
</dbReference>
<sequence>MFMNKTFLFRFFFFCLFYGLPFFSFSLFFLSFLRFAVFSFSLFFFFFFYGLPFFLFRFFFFVFFTLPNVNDHFDDKSRSARSNGYRSGRISPSHSAHGSLTRHTIRKLTDSRKARKVRFYRNGDRFYKGYVMAINCEKFRSFESLLEDLTASPLCDTNILAKGVRYIFSIDGKMVTTLEGLLEDEHFVCSSTDVFRNVNYKSIINLCWNPNVRGPLSGEEYVSNQCPDSTLTEATRDFVKPKLVTVIRNGGKPRKAVRVLLNRKTAYSFQQVLSDITNAIHLDSGSVRKIFTLDGRQFASLFFNFLSFPPLPSRYFYSLLLFSLISFPSPPLPSRYFYSLLLFSLISFPSPHFPPVISIVCFSTPLFFFFILLCLPLDLCIVCFSPFQLSLASPILCRVGWSSQNHDGKAATSCSFLSPSSFLSFPSFLLSFLSSFLPSFLLSFPFSFPSFLLFFPFLPSFLSFLPFFPFFSSFFIFLFFLFSFFIFLFFLS</sequence>
<protein>
    <submittedName>
        <fullName evidence="9">DCLK1_2</fullName>
        <ecNumber evidence="9">2.7.11.1</ecNumber>
    </submittedName>
</protein>
<evidence type="ECO:0000256" key="7">
    <source>
        <dbReference type="SAM" id="Phobius"/>
    </source>
</evidence>
<evidence type="ECO:0000256" key="6">
    <source>
        <dbReference type="SAM" id="MobiDB-lite"/>
    </source>
</evidence>
<feature type="transmembrane region" description="Helical" evidence="7">
    <location>
        <begin position="7"/>
        <end position="30"/>
    </location>
</feature>
<evidence type="ECO:0000256" key="2">
    <source>
        <dbReference type="ARBA" id="ARBA00004496"/>
    </source>
</evidence>
<feature type="domain" description="Doublecortin" evidence="8">
    <location>
        <begin position="115"/>
        <end position="201"/>
    </location>
</feature>
<feature type="domain" description="Doublecortin" evidence="8">
    <location>
        <begin position="242"/>
        <end position="301"/>
    </location>
</feature>
<dbReference type="InterPro" id="IPR036572">
    <property type="entry name" value="Doublecortin_dom_sf"/>
</dbReference>
<evidence type="ECO:0000313" key="10">
    <source>
        <dbReference type="Proteomes" id="UP000597762"/>
    </source>
</evidence>
<dbReference type="SMART" id="SM00537">
    <property type="entry name" value="DCX"/>
    <property type="match status" value="2"/>
</dbReference>
<dbReference type="GO" id="GO:0035082">
    <property type="term" value="P:axoneme assembly"/>
    <property type="evidence" value="ECO:0007669"/>
    <property type="project" value="TreeGrafter"/>
</dbReference>
<feature type="transmembrane region" description="Helical" evidence="7">
    <location>
        <begin position="451"/>
        <end position="468"/>
    </location>
</feature>
<reference evidence="9" key="1">
    <citation type="submission" date="2021-01" db="EMBL/GenBank/DDBJ databases">
        <authorList>
            <person name="Li R."/>
            <person name="Bekaert M."/>
        </authorList>
    </citation>
    <scope>NUCLEOTIDE SEQUENCE</scope>
    <source>
        <strain evidence="9">Farmed</strain>
    </source>
</reference>
<feature type="region of interest" description="Disordered" evidence="6">
    <location>
        <begin position="82"/>
        <end position="101"/>
    </location>
</feature>
<comment type="subcellular location">
    <subcellularLocation>
        <location evidence="1">Cell projection</location>
    </subcellularLocation>
    <subcellularLocation>
        <location evidence="2">Cytoplasm</location>
    </subcellularLocation>
</comment>
<dbReference type="InterPro" id="IPR003533">
    <property type="entry name" value="Doublecortin_dom"/>
</dbReference>
<keyword evidence="3" id="KW-0963">Cytoplasm</keyword>
<dbReference type="GO" id="GO:0035556">
    <property type="term" value="P:intracellular signal transduction"/>
    <property type="evidence" value="ECO:0007669"/>
    <property type="project" value="InterPro"/>
</dbReference>
<dbReference type="AlphaFoldDB" id="A0A812D822"/>
<organism evidence="9 10">
    <name type="scientific">Acanthosepion pharaonis</name>
    <name type="common">Pharaoh cuttlefish</name>
    <name type="synonym">Sepia pharaonis</name>
    <dbReference type="NCBI Taxonomy" id="158019"/>
    <lineage>
        <taxon>Eukaryota</taxon>
        <taxon>Metazoa</taxon>
        <taxon>Spiralia</taxon>
        <taxon>Lophotrochozoa</taxon>
        <taxon>Mollusca</taxon>
        <taxon>Cephalopoda</taxon>
        <taxon>Coleoidea</taxon>
        <taxon>Decapodiformes</taxon>
        <taxon>Sepiida</taxon>
        <taxon>Sepiina</taxon>
        <taxon>Sepiidae</taxon>
        <taxon>Acanthosepion</taxon>
    </lineage>
</organism>
<evidence type="ECO:0000313" key="9">
    <source>
        <dbReference type="EMBL" id="CAE1291825.1"/>
    </source>
</evidence>
<keyword evidence="10" id="KW-1185">Reference proteome</keyword>
<dbReference type="GO" id="GO:0004674">
    <property type="term" value="F:protein serine/threonine kinase activity"/>
    <property type="evidence" value="ECO:0007669"/>
    <property type="project" value="UniProtKB-EC"/>
</dbReference>
<dbReference type="PROSITE" id="PS50309">
    <property type="entry name" value="DC"/>
    <property type="match status" value="2"/>
</dbReference>
<comment type="caution">
    <text evidence="9">The sequence shown here is derived from an EMBL/GenBank/DDBJ whole genome shotgun (WGS) entry which is preliminary data.</text>
</comment>
<feature type="transmembrane region" description="Helical" evidence="7">
    <location>
        <begin position="425"/>
        <end position="444"/>
    </location>
</feature>
<dbReference type="Pfam" id="PF03607">
    <property type="entry name" value="DCX"/>
    <property type="match status" value="2"/>
</dbReference>
<dbReference type="PANTHER" id="PTHR23005:SF4">
    <property type="entry name" value="OXYGEN-REGULATED PROTEIN 1"/>
    <property type="match status" value="1"/>
</dbReference>
<evidence type="ECO:0000256" key="5">
    <source>
        <dbReference type="ARBA" id="ARBA00023273"/>
    </source>
</evidence>
<keyword evidence="9" id="KW-0808">Transferase</keyword>
<dbReference type="GO" id="GO:0042461">
    <property type="term" value="P:photoreceptor cell development"/>
    <property type="evidence" value="ECO:0007669"/>
    <property type="project" value="TreeGrafter"/>
</dbReference>
<evidence type="ECO:0000256" key="1">
    <source>
        <dbReference type="ARBA" id="ARBA00004316"/>
    </source>
</evidence>
<dbReference type="Proteomes" id="UP000597762">
    <property type="component" value="Unassembled WGS sequence"/>
</dbReference>